<dbReference type="PROSITE" id="PS00923">
    <property type="entry name" value="ASP_GLU_RACEMASE_1"/>
    <property type="match status" value="1"/>
</dbReference>
<dbReference type="Gene3D" id="3.40.50.1860">
    <property type="match status" value="2"/>
</dbReference>
<accession>A0A9D2EG33</accession>
<protein>
    <submittedName>
        <fullName evidence="3">Amino acid racemase</fullName>
        <ecNumber evidence="3">5.1.1.-</ecNumber>
    </submittedName>
</protein>
<dbReference type="PANTHER" id="PTHR21198:SF7">
    <property type="entry name" value="ASPARTATE-GLUTAMATE RACEMASE FAMILY"/>
    <property type="match status" value="1"/>
</dbReference>
<dbReference type="InterPro" id="IPR004380">
    <property type="entry name" value="Asp_race"/>
</dbReference>
<dbReference type="GO" id="GO:0047661">
    <property type="term" value="F:amino-acid racemase activity"/>
    <property type="evidence" value="ECO:0007669"/>
    <property type="project" value="InterPro"/>
</dbReference>
<comment type="caution">
    <text evidence="3">The sequence shown here is derived from an EMBL/GenBank/DDBJ whole genome shotgun (WGS) entry which is preliminary data.</text>
</comment>
<gene>
    <name evidence="3" type="ORF">H9815_11910</name>
</gene>
<reference evidence="3" key="2">
    <citation type="submission" date="2021-04" db="EMBL/GenBank/DDBJ databases">
        <authorList>
            <person name="Gilroy R."/>
        </authorList>
    </citation>
    <scope>NUCLEOTIDE SEQUENCE</scope>
    <source>
        <strain evidence="3">ChiGjej4B4-7305</strain>
    </source>
</reference>
<feature type="non-terminal residue" evidence="3">
    <location>
        <position position="217"/>
    </location>
</feature>
<dbReference type="PANTHER" id="PTHR21198">
    <property type="entry name" value="GLUTAMATE RACEMASE"/>
    <property type="match status" value="1"/>
</dbReference>
<dbReference type="Pfam" id="PF01177">
    <property type="entry name" value="Asp_Glu_race"/>
    <property type="match status" value="1"/>
</dbReference>
<evidence type="ECO:0000256" key="1">
    <source>
        <dbReference type="ARBA" id="ARBA00007847"/>
    </source>
</evidence>
<evidence type="ECO:0000313" key="3">
    <source>
        <dbReference type="EMBL" id="HIZ36476.1"/>
    </source>
</evidence>
<dbReference type="InterPro" id="IPR018187">
    <property type="entry name" value="Asp/Glu_racemase_AS_1"/>
</dbReference>
<dbReference type="InterPro" id="IPR015942">
    <property type="entry name" value="Asp/Glu/hydantoin_racemase"/>
</dbReference>
<dbReference type="AlphaFoldDB" id="A0A9D2EG33"/>
<organism evidence="3 4">
    <name type="scientific">Candidatus Ruania gallistercoris</name>
    <dbReference type="NCBI Taxonomy" id="2838746"/>
    <lineage>
        <taxon>Bacteria</taxon>
        <taxon>Bacillati</taxon>
        <taxon>Actinomycetota</taxon>
        <taxon>Actinomycetes</taxon>
        <taxon>Micrococcales</taxon>
        <taxon>Ruaniaceae</taxon>
        <taxon>Ruania</taxon>
    </lineage>
</organism>
<name>A0A9D2EG33_9MICO</name>
<dbReference type="SUPFAM" id="SSF53681">
    <property type="entry name" value="Aspartate/glutamate racemase"/>
    <property type="match status" value="2"/>
</dbReference>
<sequence length="217" mass="22611">MNRSEQMVHQVMPDSAGRVLGVLGGMGPAATADFLDKLAARTPAARDQEHIATIVYSDPSTPDRSDAMVAGGPDPAPALVRGIEFLCSAGVSAIVVPCNSAHFWFDQMQQAATVPVLHIVDAVAEQVRSTGPGITRLALMSTDGTARSGVYQRLAAHGHELMDLTDLGESSPVTRGIRQVKAGDLAGARETLTGAAHLLVERGAEGIIYGCTDISAV</sequence>
<dbReference type="NCBIfam" id="TIGR00035">
    <property type="entry name" value="asp_race"/>
    <property type="match status" value="1"/>
</dbReference>
<dbReference type="EMBL" id="DXBY01000205">
    <property type="protein sequence ID" value="HIZ36476.1"/>
    <property type="molecule type" value="Genomic_DNA"/>
</dbReference>
<dbReference type="Proteomes" id="UP000824037">
    <property type="component" value="Unassembled WGS sequence"/>
</dbReference>
<keyword evidence="2 3" id="KW-0413">Isomerase</keyword>
<evidence type="ECO:0000313" key="4">
    <source>
        <dbReference type="Proteomes" id="UP000824037"/>
    </source>
</evidence>
<evidence type="ECO:0000256" key="2">
    <source>
        <dbReference type="ARBA" id="ARBA00023235"/>
    </source>
</evidence>
<dbReference type="InterPro" id="IPR001920">
    <property type="entry name" value="Asp/Glu_race"/>
</dbReference>
<reference evidence="3" key="1">
    <citation type="journal article" date="2021" name="PeerJ">
        <title>Extensive microbial diversity within the chicken gut microbiome revealed by metagenomics and culture.</title>
        <authorList>
            <person name="Gilroy R."/>
            <person name="Ravi A."/>
            <person name="Getino M."/>
            <person name="Pursley I."/>
            <person name="Horton D.L."/>
            <person name="Alikhan N.F."/>
            <person name="Baker D."/>
            <person name="Gharbi K."/>
            <person name="Hall N."/>
            <person name="Watson M."/>
            <person name="Adriaenssens E.M."/>
            <person name="Foster-Nyarko E."/>
            <person name="Jarju S."/>
            <person name="Secka A."/>
            <person name="Antonio M."/>
            <person name="Oren A."/>
            <person name="Chaudhuri R.R."/>
            <person name="La Ragione R."/>
            <person name="Hildebrand F."/>
            <person name="Pallen M.J."/>
        </authorList>
    </citation>
    <scope>NUCLEOTIDE SEQUENCE</scope>
    <source>
        <strain evidence="3">ChiGjej4B4-7305</strain>
    </source>
</reference>
<comment type="similarity">
    <text evidence="1">Belongs to the aspartate/glutamate racemases family.</text>
</comment>
<proteinExistence type="inferred from homology"/>
<dbReference type="EC" id="5.1.1.-" evidence="3"/>